<dbReference type="SUPFAM" id="SSF51445">
    <property type="entry name" value="(Trans)glycosidases"/>
    <property type="match status" value="1"/>
</dbReference>
<dbReference type="Pfam" id="PF14172">
    <property type="entry name" value="DUF4309"/>
    <property type="match status" value="1"/>
</dbReference>
<keyword evidence="7" id="KW-0472">Membrane</keyword>
<feature type="compositionally biased region" description="Basic and acidic residues" evidence="6">
    <location>
        <begin position="31"/>
        <end position="42"/>
    </location>
</feature>
<sequence length="559" mass="61683">MSYKKIIYLLLSLTFILITLNYFFIEKTRDPNHSSQEDSAHTEEDESSSGSSIKEVLSAAKEGKVPNIPITAGMTQMDEITDKWGKPDNSVQTEAGIYQDFSNHSTTVGSKDNVIFDVRSFDPVLQQIRLNDIKEVSGNPNATKYYQDASHDQIIFIYDVNSFYQLKWILPKPSIENKNPKVDHISVIAQEKGDTGDSDILSTMSLEEKVGQMIIAGVNGTQDGENTKTLIQQHKVGGFIFFSDNLSGPRQTVQFLNKMKADNVNNPLPLLLSVDQEGGKVTRLPGGLVNLPTNKKIGALNDPNISFEVGTILGKELKEYGFNLNFAPVLDVNSNPDNPVIGNRSFGDNPDVISELGIQTMKGIQSEGILSTIKHFPGHGDTSVDSHLELPVVNKSIQELESLELIPFREAINSGADLVMVAHILLPKIDDTYPSSLSKSIITDLLRKKMNYNGTVITDDMTMKAITNNYRMGQATVQAVKAGSDLILIAHDYNKALSAIEALKKAVQNGEISEGRIDASVNRIIELKRAYKLEDIQTGEVDLTKLNQSIESINKKIEQ</sequence>
<dbReference type="AlphaFoldDB" id="A0A5D4U4C5"/>
<feature type="region of interest" description="Disordered" evidence="6">
    <location>
        <begin position="31"/>
        <end position="53"/>
    </location>
</feature>
<dbReference type="InterPro" id="IPR036962">
    <property type="entry name" value="Glyco_hydro_3_N_sf"/>
</dbReference>
<keyword evidence="7" id="KW-0812">Transmembrane</keyword>
<protein>
    <recommendedName>
        <fullName evidence="3">beta-N-acetylhexosaminidase</fullName>
        <ecNumber evidence="3">3.2.1.52</ecNumber>
    </recommendedName>
</protein>
<dbReference type="InterPro" id="IPR017853">
    <property type="entry name" value="GH"/>
</dbReference>
<keyword evidence="4 9" id="KW-0378">Hydrolase</keyword>
<proteinExistence type="inferred from homology"/>
<evidence type="ECO:0000313" key="10">
    <source>
        <dbReference type="Proteomes" id="UP000324269"/>
    </source>
</evidence>
<comment type="caution">
    <text evidence="9">The sequence shown here is derived from an EMBL/GenBank/DDBJ whole genome shotgun (WGS) entry which is preliminary data.</text>
</comment>
<dbReference type="PANTHER" id="PTHR30480:SF13">
    <property type="entry name" value="BETA-HEXOSAMINIDASE"/>
    <property type="match status" value="1"/>
</dbReference>
<dbReference type="GO" id="GO:0009254">
    <property type="term" value="P:peptidoglycan turnover"/>
    <property type="evidence" value="ECO:0007669"/>
    <property type="project" value="TreeGrafter"/>
</dbReference>
<dbReference type="RefSeq" id="WP_148967920.1">
    <property type="nucleotide sequence ID" value="NZ_JBNIKW010000001.1"/>
</dbReference>
<dbReference type="EC" id="3.2.1.52" evidence="3"/>
<dbReference type="InterPro" id="IPR001764">
    <property type="entry name" value="Glyco_hydro_3_N"/>
</dbReference>
<reference evidence="9 10" key="1">
    <citation type="submission" date="2019-08" db="EMBL/GenBank/DDBJ databases">
        <title>Bacillus genomes from the desert of Cuatro Cienegas, Coahuila.</title>
        <authorList>
            <person name="Olmedo-Alvarez G."/>
        </authorList>
    </citation>
    <scope>NUCLEOTIDE SEQUENCE [LARGE SCALE GENOMIC DNA]</scope>
    <source>
        <strain evidence="9 10">CH87b_3T</strain>
    </source>
</reference>
<dbReference type="GO" id="GO:0004563">
    <property type="term" value="F:beta-N-acetylhexosaminidase activity"/>
    <property type="evidence" value="ECO:0007669"/>
    <property type="project" value="UniProtKB-EC"/>
</dbReference>
<evidence type="ECO:0000256" key="2">
    <source>
        <dbReference type="ARBA" id="ARBA00005336"/>
    </source>
</evidence>
<dbReference type="Pfam" id="PF00933">
    <property type="entry name" value="Glyco_hydro_3"/>
    <property type="match status" value="1"/>
</dbReference>
<evidence type="ECO:0000256" key="7">
    <source>
        <dbReference type="SAM" id="Phobius"/>
    </source>
</evidence>
<evidence type="ECO:0000256" key="4">
    <source>
        <dbReference type="ARBA" id="ARBA00022801"/>
    </source>
</evidence>
<dbReference type="InterPro" id="IPR025453">
    <property type="entry name" value="DUF4309"/>
</dbReference>
<evidence type="ECO:0000313" key="9">
    <source>
        <dbReference type="EMBL" id="TYS88623.1"/>
    </source>
</evidence>
<dbReference type="Proteomes" id="UP000324269">
    <property type="component" value="Unassembled WGS sequence"/>
</dbReference>
<dbReference type="EMBL" id="VTEZ01000001">
    <property type="protein sequence ID" value="TYS88623.1"/>
    <property type="molecule type" value="Genomic_DNA"/>
</dbReference>
<dbReference type="PROSITE" id="PS00775">
    <property type="entry name" value="GLYCOSYL_HYDROL_F3"/>
    <property type="match status" value="1"/>
</dbReference>
<evidence type="ECO:0000256" key="3">
    <source>
        <dbReference type="ARBA" id="ARBA00012663"/>
    </source>
</evidence>
<organism evidence="9 10">
    <name type="scientific">Rossellomorea aquimaris</name>
    <dbReference type="NCBI Taxonomy" id="189382"/>
    <lineage>
        <taxon>Bacteria</taxon>
        <taxon>Bacillati</taxon>
        <taxon>Bacillota</taxon>
        <taxon>Bacilli</taxon>
        <taxon>Bacillales</taxon>
        <taxon>Bacillaceae</taxon>
        <taxon>Rossellomorea</taxon>
    </lineage>
</organism>
<feature type="domain" description="Glycoside hydrolase family 3 N-terminal" evidence="8">
    <location>
        <begin position="206"/>
        <end position="526"/>
    </location>
</feature>
<comment type="catalytic activity">
    <reaction evidence="1">
        <text>Hydrolysis of terminal non-reducing N-acetyl-D-hexosamine residues in N-acetyl-beta-D-hexosaminides.</text>
        <dbReference type="EC" id="3.2.1.52"/>
    </reaction>
</comment>
<dbReference type="PANTHER" id="PTHR30480">
    <property type="entry name" value="BETA-HEXOSAMINIDASE-RELATED"/>
    <property type="match status" value="1"/>
</dbReference>
<accession>A0A5D4U4C5</accession>
<dbReference type="InterPro" id="IPR050226">
    <property type="entry name" value="NagZ_Beta-hexosaminidase"/>
</dbReference>
<feature type="transmembrane region" description="Helical" evidence="7">
    <location>
        <begin position="7"/>
        <end position="25"/>
    </location>
</feature>
<dbReference type="InterPro" id="IPR019800">
    <property type="entry name" value="Glyco_hydro_3_AS"/>
</dbReference>
<dbReference type="NCBIfam" id="NF003740">
    <property type="entry name" value="PRK05337.1"/>
    <property type="match status" value="1"/>
</dbReference>
<gene>
    <name evidence="9" type="primary">nagZ</name>
    <name evidence="9" type="ORF">FZC85_04180</name>
</gene>
<evidence type="ECO:0000256" key="1">
    <source>
        <dbReference type="ARBA" id="ARBA00001231"/>
    </source>
</evidence>
<keyword evidence="7" id="KW-1133">Transmembrane helix</keyword>
<dbReference type="GO" id="GO:0005975">
    <property type="term" value="P:carbohydrate metabolic process"/>
    <property type="evidence" value="ECO:0007669"/>
    <property type="project" value="InterPro"/>
</dbReference>
<dbReference type="OrthoDB" id="9805821at2"/>
<comment type="similarity">
    <text evidence="2">Belongs to the glycosyl hydrolase 3 family.</text>
</comment>
<evidence type="ECO:0000259" key="8">
    <source>
        <dbReference type="Pfam" id="PF00933"/>
    </source>
</evidence>
<keyword evidence="5 9" id="KW-0326">Glycosidase</keyword>
<evidence type="ECO:0000256" key="6">
    <source>
        <dbReference type="SAM" id="MobiDB-lite"/>
    </source>
</evidence>
<name>A0A5D4U4C5_9BACI</name>
<evidence type="ECO:0000256" key="5">
    <source>
        <dbReference type="ARBA" id="ARBA00023295"/>
    </source>
</evidence>
<dbReference type="Gene3D" id="3.20.20.300">
    <property type="entry name" value="Glycoside hydrolase, family 3, N-terminal domain"/>
    <property type="match status" value="1"/>
</dbReference>